<proteinExistence type="inferred from homology"/>
<evidence type="ECO:0000256" key="3">
    <source>
        <dbReference type="ARBA" id="ARBA00022448"/>
    </source>
</evidence>
<keyword evidence="5" id="KW-0029">Amino-acid transport</keyword>
<evidence type="ECO:0000256" key="6">
    <source>
        <dbReference type="ARBA" id="ARBA00022989"/>
    </source>
</evidence>
<evidence type="ECO:0000256" key="7">
    <source>
        <dbReference type="ARBA" id="ARBA00023136"/>
    </source>
</evidence>
<dbReference type="InterPro" id="IPR040359">
    <property type="entry name" value="GDU"/>
</dbReference>
<dbReference type="OMA" id="WQWKSPL"/>
<dbReference type="InParanoid" id="A0A200QQN5"/>
<dbReference type="PANTHER" id="PTHR33228:SF77">
    <property type="entry name" value="PROTEIN GLUTAMINE DUMPER 2"/>
    <property type="match status" value="1"/>
</dbReference>
<dbReference type="EMBL" id="MVGT01001367">
    <property type="protein sequence ID" value="OVA12773.1"/>
    <property type="molecule type" value="Genomic_DNA"/>
</dbReference>
<evidence type="ECO:0000256" key="9">
    <source>
        <dbReference type="SAM" id="Phobius"/>
    </source>
</evidence>
<comment type="similarity">
    <text evidence="2">Belongs to the GLUTAMINE DUMPER 1 (TC 9.B.60) family.</text>
</comment>
<evidence type="ECO:0000313" key="11">
    <source>
        <dbReference type="Proteomes" id="UP000195402"/>
    </source>
</evidence>
<dbReference type="GO" id="GO:0080143">
    <property type="term" value="P:regulation of amino acid export"/>
    <property type="evidence" value="ECO:0007669"/>
    <property type="project" value="InterPro"/>
</dbReference>
<gene>
    <name evidence="10" type="ORF">BVC80_8545g14</name>
</gene>
<keyword evidence="4 9" id="KW-0812">Transmembrane</keyword>
<dbReference type="OrthoDB" id="770444at2759"/>
<keyword evidence="3" id="KW-0813">Transport</keyword>
<sequence length="94" mass="10045">MRPESTKSAAAGIRGWRSPVPYLFGGLAIMLGLIAIALIILVCSYRKTSANRSSSNDVEKATTKPVLPPPEMEPKFVVIMAGDDNPSFIAKPVS</sequence>
<evidence type="ECO:0000256" key="4">
    <source>
        <dbReference type="ARBA" id="ARBA00022692"/>
    </source>
</evidence>
<dbReference type="PANTHER" id="PTHR33228">
    <property type="entry name" value="PROTEIN GLUTAMINE DUMPER 4-RELATED"/>
    <property type="match status" value="1"/>
</dbReference>
<dbReference type="AlphaFoldDB" id="A0A200QQN5"/>
<comment type="subcellular location">
    <subcellularLocation>
        <location evidence="1">Membrane</location>
        <topology evidence="1">Single-pass membrane protein</topology>
    </subcellularLocation>
</comment>
<feature type="region of interest" description="Disordered" evidence="8">
    <location>
        <begin position="50"/>
        <end position="69"/>
    </location>
</feature>
<protein>
    <submittedName>
        <fullName evidence="10">Uncharacterized protein</fullName>
    </submittedName>
</protein>
<feature type="transmembrane region" description="Helical" evidence="9">
    <location>
        <begin position="20"/>
        <end position="43"/>
    </location>
</feature>
<dbReference type="STRING" id="56857.A0A200QQN5"/>
<dbReference type="GO" id="GO:0016020">
    <property type="term" value="C:membrane"/>
    <property type="evidence" value="ECO:0007669"/>
    <property type="project" value="UniProtKB-SubCell"/>
</dbReference>
<keyword evidence="7 9" id="KW-0472">Membrane</keyword>
<comment type="caution">
    <text evidence="10">The sequence shown here is derived from an EMBL/GenBank/DDBJ whole genome shotgun (WGS) entry which is preliminary data.</text>
</comment>
<accession>A0A200QQN5</accession>
<keyword evidence="11" id="KW-1185">Reference proteome</keyword>
<evidence type="ECO:0000256" key="8">
    <source>
        <dbReference type="SAM" id="MobiDB-lite"/>
    </source>
</evidence>
<keyword evidence="6 9" id="KW-1133">Transmembrane helix</keyword>
<organism evidence="10 11">
    <name type="scientific">Macleaya cordata</name>
    <name type="common">Five-seeded plume-poppy</name>
    <name type="synonym">Bocconia cordata</name>
    <dbReference type="NCBI Taxonomy" id="56857"/>
    <lineage>
        <taxon>Eukaryota</taxon>
        <taxon>Viridiplantae</taxon>
        <taxon>Streptophyta</taxon>
        <taxon>Embryophyta</taxon>
        <taxon>Tracheophyta</taxon>
        <taxon>Spermatophyta</taxon>
        <taxon>Magnoliopsida</taxon>
        <taxon>Ranunculales</taxon>
        <taxon>Papaveraceae</taxon>
        <taxon>Papaveroideae</taxon>
        <taxon>Macleaya</taxon>
    </lineage>
</organism>
<evidence type="ECO:0000256" key="5">
    <source>
        <dbReference type="ARBA" id="ARBA00022970"/>
    </source>
</evidence>
<dbReference type="Proteomes" id="UP000195402">
    <property type="component" value="Unassembled WGS sequence"/>
</dbReference>
<name>A0A200QQN5_MACCD</name>
<reference evidence="10 11" key="1">
    <citation type="journal article" date="2017" name="Mol. Plant">
        <title>The Genome of Medicinal Plant Macleaya cordata Provides New Insights into Benzylisoquinoline Alkaloids Metabolism.</title>
        <authorList>
            <person name="Liu X."/>
            <person name="Liu Y."/>
            <person name="Huang P."/>
            <person name="Ma Y."/>
            <person name="Qing Z."/>
            <person name="Tang Q."/>
            <person name="Cao H."/>
            <person name="Cheng P."/>
            <person name="Zheng Y."/>
            <person name="Yuan Z."/>
            <person name="Zhou Y."/>
            <person name="Liu J."/>
            <person name="Tang Z."/>
            <person name="Zhuo Y."/>
            <person name="Zhang Y."/>
            <person name="Yu L."/>
            <person name="Huang J."/>
            <person name="Yang P."/>
            <person name="Peng Q."/>
            <person name="Zhang J."/>
            <person name="Jiang W."/>
            <person name="Zhang Z."/>
            <person name="Lin K."/>
            <person name="Ro D.K."/>
            <person name="Chen X."/>
            <person name="Xiong X."/>
            <person name="Shang Y."/>
            <person name="Huang S."/>
            <person name="Zeng J."/>
        </authorList>
    </citation>
    <scope>NUCLEOTIDE SEQUENCE [LARGE SCALE GENOMIC DNA]</scope>
    <source>
        <strain evidence="11">cv. BLH2017</strain>
        <tissue evidence="10">Root</tissue>
    </source>
</reference>
<evidence type="ECO:0000256" key="2">
    <source>
        <dbReference type="ARBA" id="ARBA00009977"/>
    </source>
</evidence>
<evidence type="ECO:0000313" key="10">
    <source>
        <dbReference type="EMBL" id="OVA12773.1"/>
    </source>
</evidence>
<evidence type="ECO:0000256" key="1">
    <source>
        <dbReference type="ARBA" id="ARBA00004167"/>
    </source>
</evidence>
<dbReference type="GO" id="GO:0006865">
    <property type="term" value="P:amino acid transport"/>
    <property type="evidence" value="ECO:0007669"/>
    <property type="project" value="UniProtKB-KW"/>
</dbReference>